<keyword evidence="1" id="KW-0678">Repressor</keyword>
<dbReference type="PANTHER" id="PTHR30204">
    <property type="entry name" value="REDOX-CYCLING DRUG-SENSING TRANSCRIPTIONAL ACTIVATOR SOXR"/>
    <property type="match status" value="1"/>
</dbReference>
<feature type="domain" description="HTH merR-type" evidence="6">
    <location>
        <begin position="2"/>
        <end position="70"/>
    </location>
</feature>
<organism evidence="7 8">
    <name type="scientific">Deinococcus roseus</name>
    <dbReference type="NCBI Taxonomy" id="392414"/>
    <lineage>
        <taxon>Bacteria</taxon>
        <taxon>Thermotogati</taxon>
        <taxon>Deinococcota</taxon>
        <taxon>Deinococci</taxon>
        <taxon>Deinococcales</taxon>
        <taxon>Deinococcaceae</taxon>
        <taxon>Deinococcus</taxon>
    </lineage>
</organism>
<dbReference type="InterPro" id="IPR009061">
    <property type="entry name" value="DNA-bd_dom_put_sf"/>
</dbReference>
<name>A0ABQ2D7Z2_9DEIO</name>
<dbReference type="PANTHER" id="PTHR30204:SF69">
    <property type="entry name" value="MERR-FAMILY TRANSCRIPTIONAL REGULATOR"/>
    <property type="match status" value="1"/>
</dbReference>
<dbReference type="PRINTS" id="PR00040">
    <property type="entry name" value="HTHMERR"/>
</dbReference>
<evidence type="ECO:0000256" key="3">
    <source>
        <dbReference type="ARBA" id="ARBA00023125"/>
    </source>
</evidence>
<dbReference type="Pfam" id="PF13411">
    <property type="entry name" value="MerR_1"/>
    <property type="match status" value="1"/>
</dbReference>
<evidence type="ECO:0000256" key="5">
    <source>
        <dbReference type="SAM" id="Coils"/>
    </source>
</evidence>
<keyword evidence="2" id="KW-0805">Transcription regulation</keyword>
<evidence type="ECO:0000256" key="4">
    <source>
        <dbReference type="ARBA" id="ARBA00023163"/>
    </source>
</evidence>
<evidence type="ECO:0000313" key="7">
    <source>
        <dbReference type="EMBL" id="GGJ46992.1"/>
    </source>
</evidence>
<dbReference type="SMART" id="SM00422">
    <property type="entry name" value="HTH_MERR"/>
    <property type="match status" value="1"/>
</dbReference>
<keyword evidence="4" id="KW-0804">Transcription</keyword>
<dbReference type="InterPro" id="IPR047057">
    <property type="entry name" value="MerR_fam"/>
</dbReference>
<evidence type="ECO:0000256" key="1">
    <source>
        <dbReference type="ARBA" id="ARBA00022491"/>
    </source>
</evidence>
<dbReference type="Proteomes" id="UP000632222">
    <property type="component" value="Unassembled WGS sequence"/>
</dbReference>
<evidence type="ECO:0000313" key="8">
    <source>
        <dbReference type="Proteomes" id="UP000632222"/>
    </source>
</evidence>
<feature type="coiled-coil region" evidence="5">
    <location>
        <begin position="82"/>
        <end position="116"/>
    </location>
</feature>
<keyword evidence="3" id="KW-0238">DNA-binding</keyword>
<evidence type="ECO:0000259" key="6">
    <source>
        <dbReference type="PROSITE" id="PS50937"/>
    </source>
</evidence>
<comment type="caution">
    <text evidence="7">The sequence shown here is derived from an EMBL/GenBank/DDBJ whole genome shotgun (WGS) entry which is preliminary data.</text>
</comment>
<keyword evidence="8" id="KW-1185">Reference proteome</keyword>
<dbReference type="EMBL" id="BMOD01000017">
    <property type="protein sequence ID" value="GGJ46992.1"/>
    <property type="molecule type" value="Genomic_DNA"/>
</dbReference>
<dbReference type="InterPro" id="IPR000551">
    <property type="entry name" value="MerR-type_HTH_dom"/>
</dbReference>
<dbReference type="RefSeq" id="WP_189005054.1">
    <property type="nucleotide sequence ID" value="NZ_BMOD01000017.1"/>
</dbReference>
<proteinExistence type="predicted"/>
<sequence length="133" mass="15118">MLFTIGQLSKTTSESIKTLRYWSDQGLLTHTVSESQYRQYTEKALEEVQFIRSAQKLGWSLTEIKTVLQQGCSGDSECSTVIAALERHIQEAKQRISDIQQLKENLQSRLDWARQQESLNCTSSCCVVLLSEA</sequence>
<dbReference type="SUPFAM" id="SSF46955">
    <property type="entry name" value="Putative DNA-binding domain"/>
    <property type="match status" value="1"/>
</dbReference>
<dbReference type="Gene3D" id="1.10.1660.10">
    <property type="match status" value="1"/>
</dbReference>
<protein>
    <recommendedName>
        <fullName evidence="6">HTH merR-type domain-containing protein</fullName>
    </recommendedName>
</protein>
<reference evidence="8" key="1">
    <citation type="journal article" date="2019" name="Int. J. Syst. Evol. Microbiol.">
        <title>The Global Catalogue of Microorganisms (GCM) 10K type strain sequencing project: providing services to taxonomists for standard genome sequencing and annotation.</title>
        <authorList>
            <consortium name="The Broad Institute Genomics Platform"/>
            <consortium name="The Broad Institute Genome Sequencing Center for Infectious Disease"/>
            <person name="Wu L."/>
            <person name="Ma J."/>
        </authorList>
    </citation>
    <scope>NUCLEOTIDE SEQUENCE [LARGE SCALE GENOMIC DNA]</scope>
    <source>
        <strain evidence="8">JCM 14370</strain>
    </source>
</reference>
<accession>A0ABQ2D7Z2</accession>
<evidence type="ECO:0000256" key="2">
    <source>
        <dbReference type="ARBA" id="ARBA00023015"/>
    </source>
</evidence>
<dbReference type="PROSITE" id="PS50937">
    <property type="entry name" value="HTH_MERR_2"/>
    <property type="match status" value="1"/>
</dbReference>
<keyword evidence="5" id="KW-0175">Coiled coil</keyword>
<gene>
    <name evidence="7" type="ORF">GCM10008938_36330</name>
</gene>